<name>A0A2T3KU88_PHOLD</name>
<dbReference type="NCBIfam" id="TIGR02563">
    <property type="entry name" value="cas_Csy4"/>
    <property type="match status" value="1"/>
</dbReference>
<comment type="caution">
    <text evidence="1">The sequence shown here is derived from an EMBL/GenBank/DDBJ whole genome shotgun (WGS) entry which is preliminary data.</text>
</comment>
<reference evidence="1 2" key="1">
    <citation type="submission" date="2018-03" db="EMBL/GenBank/DDBJ databases">
        <title>Whole genome sequencing of Histamine producing bacteria.</title>
        <authorList>
            <person name="Butler K."/>
        </authorList>
    </citation>
    <scope>NUCLEOTIDE SEQUENCE [LARGE SCALE GENOMIC DNA]</scope>
    <source>
        <strain evidence="1 2">Res.4.1</strain>
    </source>
</reference>
<dbReference type="GO" id="GO:0004519">
    <property type="term" value="F:endonuclease activity"/>
    <property type="evidence" value="ECO:0007669"/>
    <property type="project" value="InterPro"/>
</dbReference>
<proteinExistence type="predicted"/>
<sequence>MEQRYCFAIKYLPNYVDVELLAGRCISVLHGFMRMNEAAKNTIGVSFPFWSEDSVGNIIAFVSVNKDCLCGLSYQPYFTLMKKEQIFEISPIIAVASDLPEHRFIRNSTIDKSFLNSKNKRLKRIKARAIKSNRQYSPVSREDRAFDLFHSIPMTSKGTECEFVLHIQQQSQELTRIAHQFNAYGFATNEKWLGTVPDLRDTLLFE</sequence>
<dbReference type="GO" id="GO:0043571">
    <property type="term" value="P:maintenance of CRISPR repeat elements"/>
    <property type="evidence" value="ECO:0007669"/>
    <property type="project" value="InterPro"/>
</dbReference>
<dbReference type="Pfam" id="PF09618">
    <property type="entry name" value="Cas_Csy4"/>
    <property type="match status" value="1"/>
</dbReference>
<dbReference type="EMBL" id="PYNS01000013">
    <property type="protein sequence ID" value="PSV10293.1"/>
    <property type="molecule type" value="Genomic_DNA"/>
</dbReference>
<dbReference type="Gene3D" id="3.30.70.2540">
    <property type="entry name" value="CRISPR-associated endoribonuclease Cas6/Csy4"/>
    <property type="match status" value="1"/>
</dbReference>
<dbReference type="InterPro" id="IPR013396">
    <property type="entry name" value="CRISPR-assoc_prot_Csy4"/>
</dbReference>
<dbReference type="RefSeq" id="WP_107185295.1">
    <property type="nucleotide sequence ID" value="NZ_CP131573.1"/>
</dbReference>
<protein>
    <submittedName>
        <fullName evidence="1">Type I-F CRISPR-associated endoribonuclease Cas6/Csy4</fullName>
    </submittedName>
</protein>
<dbReference type="InterPro" id="IPR042564">
    <property type="entry name" value="CRISPR-Cas6/Csy4_sf"/>
</dbReference>
<organism evidence="1 2">
    <name type="scientific">Photobacterium leiognathi subsp. mandapamensis</name>
    <name type="common">Photobacterium mandapamensis</name>
    <dbReference type="NCBI Taxonomy" id="48408"/>
    <lineage>
        <taxon>Bacteria</taxon>
        <taxon>Pseudomonadati</taxon>
        <taxon>Pseudomonadota</taxon>
        <taxon>Gammaproteobacteria</taxon>
        <taxon>Vibrionales</taxon>
        <taxon>Vibrionaceae</taxon>
        <taxon>Photobacterium</taxon>
    </lineage>
</organism>
<evidence type="ECO:0000313" key="2">
    <source>
        <dbReference type="Proteomes" id="UP000240530"/>
    </source>
</evidence>
<dbReference type="AlphaFoldDB" id="A0A2T3KU88"/>
<gene>
    <name evidence="1" type="primary">cas6f</name>
    <name evidence="1" type="ORF">C0W93_12605</name>
</gene>
<dbReference type="Proteomes" id="UP000240530">
    <property type="component" value="Unassembled WGS sequence"/>
</dbReference>
<accession>A0A2T3KU88</accession>
<evidence type="ECO:0000313" key="1">
    <source>
        <dbReference type="EMBL" id="PSV10293.1"/>
    </source>
</evidence>